<name>A0A8T2N4B0_9TELE</name>
<evidence type="ECO:0000313" key="2">
    <source>
        <dbReference type="EMBL" id="KAG9334240.1"/>
    </source>
</evidence>
<reference evidence="2" key="1">
    <citation type="thesis" date="2021" institute="BYU ScholarsArchive" country="Provo, UT, USA">
        <title>Applications of and Algorithms for Genome Assembly and Genomic Analyses with an Emphasis on Marine Teleosts.</title>
        <authorList>
            <person name="Pickett B.D."/>
        </authorList>
    </citation>
    <scope>NUCLEOTIDE SEQUENCE</scope>
    <source>
        <strain evidence="2">HI-2016</strain>
    </source>
</reference>
<feature type="region of interest" description="Disordered" evidence="1">
    <location>
        <begin position="94"/>
        <end position="114"/>
    </location>
</feature>
<dbReference type="Proteomes" id="UP000824540">
    <property type="component" value="Unassembled WGS sequence"/>
</dbReference>
<proteinExistence type="predicted"/>
<sequence length="114" mass="12755">MSLPRGWDRITQLFSLRLLYRASLRSPLAGAEAHALLMALLLRGAGQGLPLYRMPVLLLPLLSLPLPIWCVHHQNSPINTKLLFHLARPSSRMTETQQQRSMSGNQVWDTCASG</sequence>
<keyword evidence="3" id="KW-1185">Reference proteome</keyword>
<protein>
    <submittedName>
        <fullName evidence="2">Uncharacterized protein</fullName>
    </submittedName>
</protein>
<gene>
    <name evidence="2" type="ORF">JZ751_008387</name>
</gene>
<dbReference type="AlphaFoldDB" id="A0A8T2N4B0"/>
<accession>A0A8T2N4B0</accession>
<organism evidence="2 3">
    <name type="scientific">Albula glossodonta</name>
    <name type="common">roundjaw bonefish</name>
    <dbReference type="NCBI Taxonomy" id="121402"/>
    <lineage>
        <taxon>Eukaryota</taxon>
        <taxon>Metazoa</taxon>
        <taxon>Chordata</taxon>
        <taxon>Craniata</taxon>
        <taxon>Vertebrata</taxon>
        <taxon>Euteleostomi</taxon>
        <taxon>Actinopterygii</taxon>
        <taxon>Neopterygii</taxon>
        <taxon>Teleostei</taxon>
        <taxon>Albuliformes</taxon>
        <taxon>Albulidae</taxon>
        <taxon>Albula</taxon>
    </lineage>
</organism>
<comment type="caution">
    <text evidence="2">The sequence shown here is derived from an EMBL/GenBank/DDBJ whole genome shotgun (WGS) entry which is preliminary data.</text>
</comment>
<dbReference type="EMBL" id="JAFBMS010000156">
    <property type="protein sequence ID" value="KAG9334240.1"/>
    <property type="molecule type" value="Genomic_DNA"/>
</dbReference>
<evidence type="ECO:0000256" key="1">
    <source>
        <dbReference type="SAM" id="MobiDB-lite"/>
    </source>
</evidence>
<evidence type="ECO:0000313" key="3">
    <source>
        <dbReference type="Proteomes" id="UP000824540"/>
    </source>
</evidence>